<dbReference type="GO" id="GO:0005737">
    <property type="term" value="C:cytoplasm"/>
    <property type="evidence" value="ECO:0007669"/>
    <property type="project" value="UniProtKB-SubCell"/>
</dbReference>
<evidence type="ECO:0000256" key="3">
    <source>
        <dbReference type="ARBA" id="ARBA00022490"/>
    </source>
</evidence>
<name>D1AJV7_SEBTE</name>
<dbReference type="GO" id="GO:0016301">
    <property type="term" value="F:kinase activity"/>
    <property type="evidence" value="ECO:0007669"/>
    <property type="project" value="UniProtKB-KW"/>
</dbReference>
<keyword evidence="5" id="KW-0598">Phosphotransferase system</keyword>
<dbReference type="HOGENOM" id="CLU_072531_2_0_0"/>
<keyword evidence="2" id="KW-0813">Transport</keyword>
<dbReference type="GO" id="GO:0009401">
    <property type="term" value="P:phosphoenolpyruvate-dependent sugar phosphotransferase system"/>
    <property type="evidence" value="ECO:0007669"/>
    <property type="project" value="UniProtKB-KW"/>
</dbReference>
<dbReference type="InterPro" id="IPR051351">
    <property type="entry name" value="Ascorbate-PTS_EIIA_comp"/>
</dbReference>
<accession>D1AJV7</accession>
<evidence type="ECO:0000256" key="2">
    <source>
        <dbReference type="ARBA" id="ARBA00022448"/>
    </source>
</evidence>
<evidence type="ECO:0000259" key="7">
    <source>
        <dbReference type="PROSITE" id="PS51094"/>
    </source>
</evidence>
<gene>
    <name evidence="8" type="ordered locus">Sterm_0129</name>
</gene>
<keyword evidence="9" id="KW-1185">Reference proteome</keyword>
<dbReference type="CDD" id="cd00211">
    <property type="entry name" value="PTS_IIA_fru"/>
    <property type="match status" value="1"/>
</dbReference>
<dbReference type="STRING" id="526218.Sterm_0129"/>
<dbReference type="PANTHER" id="PTHR36203:SF5">
    <property type="entry name" value="PTS SYSTEM, EIIA COMPONENT"/>
    <property type="match status" value="1"/>
</dbReference>
<dbReference type="EMBL" id="CP001739">
    <property type="protein sequence ID" value="ACZ07014.1"/>
    <property type="molecule type" value="Genomic_DNA"/>
</dbReference>
<sequence>MYNLKNMAEDKLIKLNISSENPEEIIRIGGELLFRNNMVTDSYVQAMVEAYRELGSYIVIAPNIAMPHTSKENGALKTGVSLLTLSKPVNFGNEYNDPVFLIFCIANAGEHEELLAILESIVKIGSDDTIKNQMRNADTIEEIEKIINNFDL</sequence>
<dbReference type="eggNOG" id="COG1762">
    <property type="taxonomic scope" value="Bacteria"/>
</dbReference>
<dbReference type="InterPro" id="IPR016152">
    <property type="entry name" value="PTrfase/Anion_transptr"/>
</dbReference>
<dbReference type="Proteomes" id="UP000000845">
    <property type="component" value="Chromosome"/>
</dbReference>
<organism evidence="8 9">
    <name type="scientific">Sebaldella termitidis (strain ATCC 33386 / NCTC 11300)</name>
    <dbReference type="NCBI Taxonomy" id="526218"/>
    <lineage>
        <taxon>Bacteria</taxon>
        <taxon>Fusobacteriati</taxon>
        <taxon>Fusobacteriota</taxon>
        <taxon>Fusobacteriia</taxon>
        <taxon>Fusobacteriales</taxon>
        <taxon>Leptotrichiaceae</taxon>
        <taxon>Sebaldella</taxon>
    </lineage>
</organism>
<dbReference type="AlphaFoldDB" id="D1AJV7"/>
<reference evidence="9" key="1">
    <citation type="submission" date="2009-09" db="EMBL/GenBank/DDBJ databases">
        <title>The complete chromosome of Sebaldella termitidis ATCC 33386.</title>
        <authorList>
            <consortium name="US DOE Joint Genome Institute (JGI-PGF)"/>
            <person name="Lucas S."/>
            <person name="Copeland A."/>
            <person name="Lapidus A."/>
            <person name="Glavina del Rio T."/>
            <person name="Dalin E."/>
            <person name="Tice H."/>
            <person name="Bruce D."/>
            <person name="Goodwin L."/>
            <person name="Pitluck S."/>
            <person name="Kyrpides N."/>
            <person name="Mavromatis K."/>
            <person name="Ivanova N."/>
            <person name="Mikhailova N."/>
            <person name="Sims D."/>
            <person name="Meincke L."/>
            <person name="Brettin T."/>
            <person name="Detter J.C."/>
            <person name="Han C."/>
            <person name="Larimer F."/>
            <person name="Land M."/>
            <person name="Hauser L."/>
            <person name="Markowitz V."/>
            <person name="Cheng J.F."/>
            <person name="Hugenholtz P."/>
            <person name="Woyke T."/>
            <person name="Wu D."/>
            <person name="Eisen J.A."/>
        </authorList>
    </citation>
    <scope>NUCLEOTIDE SEQUENCE [LARGE SCALE GENOMIC DNA]</scope>
    <source>
        <strain evidence="9">ATCC 33386 / NCTC 11300</strain>
    </source>
</reference>
<proteinExistence type="predicted"/>
<dbReference type="KEGG" id="str:Sterm_0129"/>
<dbReference type="InterPro" id="IPR002178">
    <property type="entry name" value="PTS_EIIA_type-2_dom"/>
</dbReference>
<evidence type="ECO:0000313" key="8">
    <source>
        <dbReference type="EMBL" id="ACZ07014.1"/>
    </source>
</evidence>
<evidence type="ECO:0000256" key="1">
    <source>
        <dbReference type="ARBA" id="ARBA00004496"/>
    </source>
</evidence>
<dbReference type="SUPFAM" id="SSF55804">
    <property type="entry name" value="Phoshotransferase/anion transport protein"/>
    <property type="match status" value="1"/>
</dbReference>
<dbReference type="RefSeq" id="WP_012859614.1">
    <property type="nucleotide sequence ID" value="NC_013517.1"/>
</dbReference>
<keyword evidence="3" id="KW-0963">Cytoplasm</keyword>
<dbReference type="Pfam" id="PF00359">
    <property type="entry name" value="PTS_EIIA_2"/>
    <property type="match status" value="1"/>
</dbReference>
<keyword evidence="4" id="KW-0808">Transferase</keyword>
<comment type="subcellular location">
    <subcellularLocation>
        <location evidence="1">Cytoplasm</location>
    </subcellularLocation>
</comment>
<feature type="domain" description="PTS EIIA type-2" evidence="7">
    <location>
        <begin position="6"/>
        <end position="150"/>
    </location>
</feature>
<protein>
    <submittedName>
        <fullName evidence="8">PTS IIA-like nitrogen-regulatory protein PtsN</fullName>
    </submittedName>
</protein>
<evidence type="ECO:0000256" key="6">
    <source>
        <dbReference type="ARBA" id="ARBA00022777"/>
    </source>
</evidence>
<evidence type="ECO:0000256" key="5">
    <source>
        <dbReference type="ARBA" id="ARBA00022683"/>
    </source>
</evidence>
<evidence type="ECO:0000313" key="9">
    <source>
        <dbReference type="Proteomes" id="UP000000845"/>
    </source>
</evidence>
<evidence type="ECO:0000256" key="4">
    <source>
        <dbReference type="ARBA" id="ARBA00022679"/>
    </source>
</evidence>
<dbReference type="Gene3D" id="3.40.930.10">
    <property type="entry name" value="Mannitol-specific EII, Chain A"/>
    <property type="match status" value="1"/>
</dbReference>
<reference evidence="8 9" key="2">
    <citation type="journal article" date="2010" name="Stand. Genomic Sci.">
        <title>Complete genome sequence of Sebaldella termitidis type strain (NCTC 11300).</title>
        <authorList>
            <person name="Harmon-Smith M."/>
            <person name="Celia L."/>
            <person name="Chertkov O."/>
            <person name="Lapidus A."/>
            <person name="Copeland A."/>
            <person name="Glavina Del Rio T."/>
            <person name="Nolan M."/>
            <person name="Lucas S."/>
            <person name="Tice H."/>
            <person name="Cheng J.F."/>
            <person name="Han C."/>
            <person name="Detter J.C."/>
            <person name="Bruce D."/>
            <person name="Goodwin L."/>
            <person name="Pitluck S."/>
            <person name="Pati A."/>
            <person name="Liolios K."/>
            <person name="Ivanova N."/>
            <person name="Mavromatis K."/>
            <person name="Mikhailova N."/>
            <person name="Chen A."/>
            <person name="Palaniappan K."/>
            <person name="Land M."/>
            <person name="Hauser L."/>
            <person name="Chang Y.J."/>
            <person name="Jeffries C.D."/>
            <person name="Brettin T."/>
            <person name="Goker M."/>
            <person name="Beck B."/>
            <person name="Bristow J."/>
            <person name="Eisen J.A."/>
            <person name="Markowitz V."/>
            <person name="Hugenholtz P."/>
            <person name="Kyrpides N.C."/>
            <person name="Klenk H.P."/>
            <person name="Chen F."/>
        </authorList>
    </citation>
    <scope>NUCLEOTIDE SEQUENCE [LARGE SCALE GENOMIC DNA]</scope>
    <source>
        <strain evidence="9">ATCC 33386 / NCTC 11300</strain>
    </source>
</reference>
<dbReference type="PANTHER" id="PTHR36203">
    <property type="entry name" value="ASCORBATE-SPECIFIC PTS SYSTEM EIIA COMPONENT"/>
    <property type="match status" value="1"/>
</dbReference>
<dbReference type="PROSITE" id="PS51094">
    <property type="entry name" value="PTS_EIIA_TYPE_2"/>
    <property type="match status" value="1"/>
</dbReference>
<keyword evidence="6" id="KW-0418">Kinase</keyword>